<accession>A0AA89C230</accession>
<reference evidence="1" key="1">
    <citation type="submission" date="2019-08" db="EMBL/GenBank/DDBJ databases">
        <title>The improved chromosome-level genome for the pearl oyster Pinctada fucata martensii using PacBio sequencing and Hi-C.</title>
        <authorList>
            <person name="Zheng Z."/>
        </authorList>
    </citation>
    <scope>NUCLEOTIDE SEQUENCE</scope>
    <source>
        <strain evidence="1">ZZ-2019</strain>
        <tissue evidence="1">Adductor muscle</tissue>
    </source>
</reference>
<dbReference type="InterPro" id="IPR048278">
    <property type="entry name" value="PFN"/>
</dbReference>
<keyword evidence="2" id="KW-1185">Reference proteome</keyword>
<dbReference type="SUPFAM" id="SSF55770">
    <property type="entry name" value="Profilin (actin-binding protein)"/>
    <property type="match status" value="1"/>
</dbReference>
<dbReference type="Gene3D" id="3.30.450.30">
    <property type="entry name" value="Dynein light chain 2a, cytoplasmic"/>
    <property type="match status" value="1"/>
</dbReference>
<comment type="caution">
    <text evidence="1">The sequence shown here is derived from an EMBL/GenBank/DDBJ whole genome shotgun (WGS) entry which is preliminary data.</text>
</comment>
<dbReference type="AlphaFoldDB" id="A0AA89C230"/>
<name>A0AA89C230_PINIB</name>
<protein>
    <submittedName>
        <fullName evidence="1">Uncharacterized protein</fullName>
    </submittedName>
</protein>
<organism evidence="1 2">
    <name type="scientific">Pinctada imbricata</name>
    <name type="common">Atlantic pearl-oyster</name>
    <name type="synonym">Pinctada martensii</name>
    <dbReference type="NCBI Taxonomy" id="66713"/>
    <lineage>
        <taxon>Eukaryota</taxon>
        <taxon>Metazoa</taxon>
        <taxon>Spiralia</taxon>
        <taxon>Lophotrochozoa</taxon>
        <taxon>Mollusca</taxon>
        <taxon>Bivalvia</taxon>
        <taxon>Autobranchia</taxon>
        <taxon>Pteriomorphia</taxon>
        <taxon>Pterioida</taxon>
        <taxon>Pterioidea</taxon>
        <taxon>Pteriidae</taxon>
        <taxon>Pinctada</taxon>
    </lineage>
</organism>
<dbReference type="EMBL" id="VSWD01000003">
    <property type="protein sequence ID" value="KAK3105711.1"/>
    <property type="molecule type" value="Genomic_DNA"/>
</dbReference>
<dbReference type="GO" id="GO:0003779">
    <property type="term" value="F:actin binding"/>
    <property type="evidence" value="ECO:0007669"/>
    <property type="project" value="InterPro"/>
</dbReference>
<dbReference type="Proteomes" id="UP001186944">
    <property type="component" value="Unassembled WGS sequence"/>
</dbReference>
<sequence>MALNQGAMALNEGVLTLNQVVLTLNQDVMTLDQDVMTLDQGVMTLNQGAMTLNQGVMTLDQDVMTLDQGVMTLNQGTMNMNQGIMTLNQGAMTLNKGIMTLNQGAMTLNQGVMTFKFELSYKMSGWEGWAKNVEVRHCRTAFCGIYGLDGSLYTSIGDQSLAGQPNEVQTLLNLPAECASDEVCANGIRFGNFKYTYLKSIEAKEGMPSCLHFFNRKVDANEKIHDDEKYVLCVLKCNSLAFVAIGKGGNGKDAIVNAVCVVAENLHGQGY</sequence>
<proteinExistence type="predicted"/>
<dbReference type="Pfam" id="PF00235">
    <property type="entry name" value="Profilin"/>
    <property type="match status" value="1"/>
</dbReference>
<gene>
    <name evidence="1" type="ORF">FSP39_003962</name>
</gene>
<dbReference type="InterPro" id="IPR036140">
    <property type="entry name" value="PFN_sf"/>
</dbReference>
<evidence type="ECO:0000313" key="1">
    <source>
        <dbReference type="EMBL" id="KAK3105711.1"/>
    </source>
</evidence>
<evidence type="ECO:0000313" key="2">
    <source>
        <dbReference type="Proteomes" id="UP001186944"/>
    </source>
</evidence>